<dbReference type="Gene3D" id="2.30.110.10">
    <property type="entry name" value="Electron Transport, Fmn-binding Protein, Chain A"/>
    <property type="match status" value="1"/>
</dbReference>
<name>A0A061QXV9_9CHLO</name>
<sequence length="208" mass="23520">MSTSSVPAAVSEVPWQQLVNSSLKANKRLPYAKYVQLATVREDGRPANRTVVFRGFLWNTEKLTFVTDRRSSKINDISSNRWCEIAWYFPDSREQYRIQGTMALVHADEEDEKLARARAAAWRNLSGAGRAQFSWPHPGLPRPEPEDKSPYDVPCPSTDDPASSNFSLAVLDPSQVDYLHLKKNVRKLFRLSVDGAGARSWAEEELNP</sequence>
<dbReference type="UniPathway" id="UPA01068">
    <property type="reaction ID" value="UER00304"/>
</dbReference>
<dbReference type="Pfam" id="PF12766">
    <property type="entry name" value="Pyridox_oxase_2"/>
    <property type="match status" value="1"/>
</dbReference>
<evidence type="ECO:0000313" key="3">
    <source>
        <dbReference type="EMBL" id="JAC63309.1"/>
    </source>
</evidence>
<organism evidence="3">
    <name type="scientific">Tetraselmis sp. GSL018</name>
    <dbReference type="NCBI Taxonomy" id="582737"/>
    <lineage>
        <taxon>Eukaryota</taxon>
        <taxon>Viridiplantae</taxon>
        <taxon>Chlorophyta</taxon>
        <taxon>core chlorophytes</taxon>
        <taxon>Chlorodendrophyceae</taxon>
        <taxon>Chlorodendrales</taxon>
        <taxon>Chlorodendraceae</taxon>
        <taxon>Tetraselmis</taxon>
    </lineage>
</organism>
<dbReference type="EMBL" id="GBEZ01023588">
    <property type="protein sequence ID" value="JAC63309.1"/>
    <property type="molecule type" value="Transcribed_RNA"/>
</dbReference>
<accession>A0A061QXV9</accession>
<evidence type="ECO:0000259" key="2">
    <source>
        <dbReference type="Pfam" id="PF12766"/>
    </source>
</evidence>
<dbReference type="InterPro" id="IPR024624">
    <property type="entry name" value="Pyridox_Oxase_Alr4036_FMN-bd"/>
</dbReference>
<evidence type="ECO:0000256" key="1">
    <source>
        <dbReference type="SAM" id="MobiDB-lite"/>
    </source>
</evidence>
<dbReference type="PANTHER" id="PTHR28243">
    <property type="entry name" value="AGL049CP"/>
    <property type="match status" value="1"/>
</dbReference>
<protein>
    <submittedName>
        <fullName evidence="3">Pyridoxamine 5-phosphate oxidase</fullName>
    </submittedName>
</protein>
<gene>
    <name evidence="3" type="ORF">TSPGSL018_20988</name>
</gene>
<dbReference type="InterPro" id="IPR012349">
    <property type="entry name" value="Split_barrel_FMN-bd"/>
</dbReference>
<feature type="region of interest" description="Disordered" evidence="1">
    <location>
        <begin position="133"/>
        <end position="166"/>
    </location>
</feature>
<reference evidence="3" key="1">
    <citation type="submission" date="2014-05" db="EMBL/GenBank/DDBJ databases">
        <title>The transcriptome of the halophilic microalga Tetraselmis sp. GSL018 isolated from the Great Salt Lake, Utah.</title>
        <authorList>
            <person name="Jinkerson R.E."/>
            <person name="D'Adamo S."/>
            <person name="Posewitz M.C."/>
        </authorList>
    </citation>
    <scope>NUCLEOTIDE SEQUENCE</scope>
    <source>
        <strain evidence="3">GSL018</strain>
    </source>
</reference>
<proteinExistence type="predicted"/>
<dbReference type="GO" id="GO:0010181">
    <property type="term" value="F:FMN binding"/>
    <property type="evidence" value="ECO:0007669"/>
    <property type="project" value="InterPro"/>
</dbReference>
<dbReference type="PANTHER" id="PTHR28243:SF1">
    <property type="entry name" value="PYRIDOXAMINE 5'-PHOSPHATE OXIDASE ALR4036 FAMILY FMN-BINDING DOMAIN-CONTAINING PROTEIN"/>
    <property type="match status" value="1"/>
</dbReference>
<dbReference type="SUPFAM" id="SSF50475">
    <property type="entry name" value="FMN-binding split barrel"/>
    <property type="match status" value="1"/>
</dbReference>
<feature type="domain" description="Pyridoxamine 5'-phosphate oxidase Alr4036 family FMN-binding" evidence="2">
    <location>
        <begin position="14"/>
        <end position="105"/>
    </location>
</feature>
<dbReference type="AlphaFoldDB" id="A0A061QXV9"/>